<proteinExistence type="predicted"/>
<feature type="coiled-coil region" evidence="1">
    <location>
        <begin position="4"/>
        <end position="31"/>
    </location>
</feature>
<reference evidence="2" key="1">
    <citation type="submission" date="2021-06" db="EMBL/GenBank/DDBJ databases">
        <authorList>
            <person name="Kallberg Y."/>
            <person name="Tangrot J."/>
            <person name="Rosling A."/>
        </authorList>
    </citation>
    <scope>NUCLEOTIDE SEQUENCE</scope>
    <source>
        <strain evidence="2">87-6 pot B 2015</strain>
    </source>
</reference>
<evidence type="ECO:0000256" key="1">
    <source>
        <dbReference type="SAM" id="Coils"/>
    </source>
</evidence>
<protein>
    <submittedName>
        <fullName evidence="2">14817_t:CDS:1</fullName>
    </submittedName>
</protein>
<dbReference type="Proteomes" id="UP000789375">
    <property type="component" value="Unassembled WGS sequence"/>
</dbReference>
<keyword evidence="3" id="KW-1185">Reference proteome</keyword>
<dbReference type="AlphaFoldDB" id="A0A9N9B5B8"/>
<dbReference type="EMBL" id="CAJVPP010001374">
    <property type="protein sequence ID" value="CAG8551728.1"/>
    <property type="molecule type" value="Genomic_DNA"/>
</dbReference>
<name>A0A9N9B5B8_FUNMO</name>
<sequence length="56" mass="6626">MAIIDIIEQQLKKSEEEHDLAKRKLKEFEEGESGMLLKSLRKKRKILDEEDKQEIG</sequence>
<evidence type="ECO:0000313" key="2">
    <source>
        <dbReference type="EMBL" id="CAG8551728.1"/>
    </source>
</evidence>
<accession>A0A9N9B5B8</accession>
<gene>
    <name evidence="2" type="ORF">FMOSSE_LOCUS6504</name>
</gene>
<comment type="caution">
    <text evidence="2">The sequence shown here is derived from an EMBL/GenBank/DDBJ whole genome shotgun (WGS) entry which is preliminary data.</text>
</comment>
<evidence type="ECO:0000313" key="3">
    <source>
        <dbReference type="Proteomes" id="UP000789375"/>
    </source>
</evidence>
<feature type="non-terminal residue" evidence="2">
    <location>
        <position position="56"/>
    </location>
</feature>
<keyword evidence="1" id="KW-0175">Coiled coil</keyword>
<organism evidence="2 3">
    <name type="scientific">Funneliformis mosseae</name>
    <name type="common">Endomycorrhizal fungus</name>
    <name type="synonym">Glomus mosseae</name>
    <dbReference type="NCBI Taxonomy" id="27381"/>
    <lineage>
        <taxon>Eukaryota</taxon>
        <taxon>Fungi</taxon>
        <taxon>Fungi incertae sedis</taxon>
        <taxon>Mucoromycota</taxon>
        <taxon>Glomeromycotina</taxon>
        <taxon>Glomeromycetes</taxon>
        <taxon>Glomerales</taxon>
        <taxon>Glomeraceae</taxon>
        <taxon>Funneliformis</taxon>
    </lineage>
</organism>